<dbReference type="OrthoDB" id="4211373at2"/>
<evidence type="ECO:0000313" key="2">
    <source>
        <dbReference type="EMBL" id="PZG02551.1"/>
    </source>
</evidence>
<organism evidence="2 3">
    <name type="scientific">Micromonospora deserti</name>
    <dbReference type="NCBI Taxonomy" id="2070366"/>
    <lineage>
        <taxon>Bacteria</taxon>
        <taxon>Bacillati</taxon>
        <taxon>Actinomycetota</taxon>
        <taxon>Actinomycetes</taxon>
        <taxon>Micromonosporales</taxon>
        <taxon>Micromonosporaceae</taxon>
        <taxon>Micromonospora</taxon>
    </lineage>
</organism>
<dbReference type="PROSITE" id="PS51819">
    <property type="entry name" value="VOC"/>
    <property type="match status" value="1"/>
</dbReference>
<accession>A0A2W2CX91</accession>
<evidence type="ECO:0000259" key="1">
    <source>
        <dbReference type="PROSITE" id="PS51819"/>
    </source>
</evidence>
<dbReference type="AlphaFoldDB" id="A0A2W2CX91"/>
<dbReference type="Pfam" id="PF18029">
    <property type="entry name" value="Glyoxalase_6"/>
    <property type="match status" value="1"/>
</dbReference>
<reference evidence="2 3" key="1">
    <citation type="submission" date="2018-01" db="EMBL/GenBank/DDBJ databases">
        <title>Draft genome sequence of Salinispora sp. 13K206.</title>
        <authorList>
            <person name="Sahin N."/>
            <person name="Saygin H."/>
            <person name="Ay H."/>
        </authorList>
    </citation>
    <scope>NUCLEOTIDE SEQUENCE [LARGE SCALE GENOMIC DNA]</scope>
    <source>
        <strain evidence="2 3">13K206</strain>
    </source>
</reference>
<dbReference type="Proteomes" id="UP000248749">
    <property type="component" value="Unassembled WGS sequence"/>
</dbReference>
<dbReference type="EMBL" id="POUB01000007">
    <property type="protein sequence ID" value="PZG02551.1"/>
    <property type="molecule type" value="Genomic_DNA"/>
</dbReference>
<name>A0A2W2CX91_9ACTN</name>
<dbReference type="SUPFAM" id="SSF54593">
    <property type="entry name" value="Glyoxalase/Bleomycin resistance protein/Dihydroxybiphenyl dioxygenase"/>
    <property type="match status" value="1"/>
</dbReference>
<feature type="domain" description="VOC" evidence="1">
    <location>
        <begin position="4"/>
        <end position="121"/>
    </location>
</feature>
<dbReference type="RefSeq" id="WP_111132475.1">
    <property type="nucleotide sequence ID" value="NZ_POUB01000007.1"/>
</dbReference>
<proteinExistence type="predicted"/>
<gene>
    <name evidence="2" type="ORF">C1I99_02235</name>
</gene>
<comment type="caution">
    <text evidence="2">The sequence shown here is derived from an EMBL/GenBank/DDBJ whole genome shotgun (WGS) entry which is preliminary data.</text>
</comment>
<dbReference type="InterPro" id="IPR029068">
    <property type="entry name" value="Glyas_Bleomycin-R_OHBP_Dase"/>
</dbReference>
<sequence length="124" mass="13904">MIGRLHSVVLDCPDPDKLAEFYVELTGLEWADSDGYWVTLKGADGHPRLSFQRAPDHQPPQWPDPAFPQQVHLDVEVDDIRVAEQEVLRLGATLLRGGGTRSRGFRVYADPAGHPFCLVWGQED</sequence>
<keyword evidence="3" id="KW-1185">Reference proteome</keyword>
<dbReference type="CDD" id="cd06587">
    <property type="entry name" value="VOC"/>
    <property type="match status" value="1"/>
</dbReference>
<dbReference type="PANTHER" id="PTHR35908">
    <property type="entry name" value="HYPOTHETICAL FUSION PROTEIN"/>
    <property type="match status" value="1"/>
</dbReference>
<dbReference type="Gene3D" id="3.10.180.10">
    <property type="entry name" value="2,3-Dihydroxybiphenyl 1,2-Dioxygenase, domain 1"/>
    <property type="match status" value="1"/>
</dbReference>
<protein>
    <submittedName>
        <fullName evidence="2">Glyoxalase</fullName>
    </submittedName>
</protein>
<dbReference type="InterPro" id="IPR037523">
    <property type="entry name" value="VOC_core"/>
</dbReference>
<evidence type="ECO:0000313" key="3">
    <source>
        <dbReference type="Proteomes" id="UP000248749"/>
    </source>
</evidence>
<dbReference type="PANTHER" id="PTHR35908:SF1">
    <property type="entry name" value="CONSERVED PROTEIN"/>
    <property type="match status" value="1"/>
</dbReference>
<dbReference type="InterPro" id="IPR041581">
    <property type="entry name" value="Glyoxalase_6"/>
</dbReference>